<gene>
    <name evidence="8" type="ORF">CACET_c01720</name>
</gene>
<dbReference type="Proteomes" id="UP000035704">
    <property type="component" value="Chromosome"/>
</dbReference>
<evidence type="ECO:0000313" key="8">
    <source>
        <dbReference type="EMBL" id="AKL93688.1"/>
    </source>
</evidence>
<evidence type="ECO:0000313" key="9">
    <source>
        <dbReference type="Proteomes" id="UP000035704"/>
    </source>
</evidence>
<sequence length="171" mass="19685">MTEVEIPVDTGDFRLMDRKVVDVFNSMPEKNRFIRGMISWVGFKQIALFYEREERFAGETKYPLKKMLQLASDGILSFSFKPIKWIEATGLVVVVLGTLLMLYSGITWSRGTVSSIPGWLWLLVLLSGIHLLALGILGEYIVRIYDEARKRPLYTVEKEINIEQGDDKHDR</sequence>
<evidence type="ECO:0000256" key="3">
    <source>
        <dbReference type="ARBA" id="ARBA00022679"/>
    </source>
</evidence>
<evidence type="ECO:0000256" key="1">
    <source>
        <dbReference type="ARBA" id="ARBA00004141"/>
    </source>
</evidence>
<organism evidence="8 9">
    <name type="scientific">Clostridium aceticum</name>
    <dbReference type="NCBI Taxonomy" id="84022"/>
    <lineage>
        <taxon>Bacteria</taxon>
        <taxon>Bacillati</taxon>
        <taxon>Bacillota</taxon>
        <taxon>Clostridia</taxon>
        <taxon>Eubacteriales</taxon>
        <taxon>Clostridiaceae</taxon>
        <taxon>Clostridium</taxon>
    </lineage>
</organism>
<evidence type="ECO:0000256" key="4">
    <source>
        <dbReference type="ARBA" id="ARBA00022692"/>
    </source>
</evidence>
<protein>
    <submittedName>
        <fullName evidence="8">Glycosyl transferase, family 2</fullName>
    </submittedName>
</protein>
<dbReference type="InterPro" id="IPR050256">
    <property type="entry name" value="Glycosyltransferase_2"/>
</dbReference>
<keyword evidence="2" id="KW-0328">Glycosyltransferase</keyword>
<evidence type="ECO:0000256" key="7">
    <source>
        <dbReference type="SAM" id="Phobius"/>
    </source>
</evidence>
<dbReference type="GO" id="GO:0016757">
    <property type="term" value="F:glycosyltransferase activity"/>
    <property type="evidence" value="ECO:0007669"/>
    <property type="project" value="UniProtKB-KW"/>
</dbReference>
<reference evidence="8 9" key="1">
    <citation type="submission" date="2014-10" db="EMBL/GenBank/DDBJ databases">
        <title>Genome sequence of Clostridium aceticum DSM 1496.</title>
        <authorList>
            <person name="Poehlein A."/>
            <person name="Schiel-Bengelsdorf B."/>
            <person name="Gottschalk G."/>
            <person name="Duerre P."/>
            <person name="Daniel R."/>
        </authorList>
    </citation>
    <scope>NUCLEOTIDE SEQUENCE [LARGE SCALE GENOMIC DNA]</scope>
    <source>
        <strain evidence="8 9">DSM 1496</strain>
    </source>
</reference>
<comment type="subcellular location">
    <subcellularLocation>
        <location evidence="1">Membrane</location>
        <topology evidence="1">Multi-pass membrane protein</topology>
    </subcellularLocation>
</comment>
<name>A0A0G3W5P2_9CLOT</name>
<feature type="transmembrane region" description="Helical" evidence="7">
    <location>
        <begin position="118"/>
        <end position="142"/>
    </location>
</feature>
<dbReference type="RefSeq" id="WP_201777344.1">
    <property type="nucleotide sequence ID" value="NZ_CP009687.1"/>
</dbReference>
<dbReference type="STRING" id="84022.CACET_c01720"/>
<dbReference type="GO" id="GO:0005886">
    <property type="term" value="C:plasma membrane"/>
    <property type="evidence" value="ECO:0007669"/>
    <property type="project" value="TreeGrafter"/>
</dbReference>
<keyword evidence="3 8" id="KW-0808">Transferase</keyword>
<keyword evidence="4 7" id="KW-0812">Transmembrane</keyword>
<evidence type="ECO:0000256" key="2">
    <source>
        <dbReference type="ARBA" id="ARBA00022676"/>
    </source>
</evidence>
<dbReference type="PATRIC" id="fig|84022.6.peg.171"/>
<evidence type="ECO:0000256" key="5">
    <source>
        <dbReference type="ARBA" id="ARBA00022989"/>
    </source>
</evidence>
<keyword evidence="5 7" id="KW-1133">Transmembrane helix</keyword>
<keyword evidence="6 7" id="KW-0472">Membrane</keyword>
<keyword evidence="9" id="KW-1185">Reference proteome</keyword>
<evidence type="ECO:0000256" key="6">
    <source>
        <dbReference type="ARBA" id="ARBA00023136"/>
    </source>
</evidence>
<accession>A0A0G3W5P2</accession>
<dbReference type="KEGG" id="cace:CACET_c01720"/>
<dbReference type="AlphaFoldDB" id="A0A0G3W5P2"/>
<dbReference type="PANTHER" id="PTHR48090:SF1">
    <property type="entry name" value="PROPHAGE BACTOPRENOL GLUCOSYL TRANSFERASE HOMOLOG"/>
    <property type="match status" value="1"/>
</dbReference>
<proteinExistence type="predicted"/>
<dbReference type="PANTHER" id="PTHR48090">
    <property type="entry name" value="UNDECAPRENYL-PHOSPHATE 4-DEOXY-4-FORMAMIDO-L-ARABINOSE TRANSFERASE-RELATED"/>
    <property type="match status" value="1"/>
</dbReference>
<feature type="transmembrane region" description="Helical" evidence="7">
    <location>
        <begin position="85"/>
        <end position="106"/>
    </location>
</feature>
<dbReference type="EMBL" id="CP009687">
    <property type="protein sequence ID" value="AKL93688.1"/>
    <property type="molecule type" value="Genomic_DNA"/>
</dbReference>